<feature type="compositionally biased region" description="Low complexity" evidence="1">
    <location>
        <begin position="65"/>
        <end position="80"/>
    </location>
</feature>
<feature type="region of interest" description="Disordered" evidence="1">
    <location>
        <begin position="65"/>
        <end position="86"/>
    </location>
</feature>
<dbReference type="EMBL" id="JBBKAM010000002">
    <property type="protein sequence ID" value="MEJ8640841.1"/>
    <property type="molecule type" value="Genomic_DNA"/>
</dbReference>
<reference evidence="2 3" key="1">
    <citation type="submission" date="2024-03" db="EMBL/GenBank/DDBJ databases">
        <title>Novel Streptomyces species of biotechnological and ecological value are a feature of Machair soil.</title>
        <authorList>
            <person name="Prole J.R."/>
            <person name="Goodfellow M."/>
            <person name="Allenby N."/>
            <person name="Ward A.C."/>
        </authorList>
    </citation>
    <scope>NUCLEOTIDE SEQUENCE [LARGE SCALE GENOMIC DNA]</scope>
    <source>
        <strain evidence="2 3">MS1.HAVA.3</strain>
    </source>
</reference>
<proteinExistence type="predicted"/>
<organism evidence="2 3">
    <name type="scientific">Streptomyces caledonius</name>
    <dbReference type="NCBI Taxonomy" id="3134107"/>
    <lineage>
        <taxon>Bacteria</taxon>
        <taxon>Bacillati</taxon>
        <taxon>Actinomycetota</taxon>
        <taxon>Actinomycetes</taxon>
        <taxon>Kitasatosporales</taxon>
        <taxon>Streptomycetaceae</taxon>
        <taxon>Streptomyces</taxon>
    </lineage>
</organism>
<protein>
    <recommendedName>
        <fullName evidence="4">ABC transporter permease</fullName>
    </recommendedName>
</protein>
<gene>
    <name evidence="2" type="ORF">WKI68_03955</name>
</gene>
<accession>A0ABU8TYZ2</accession>
<evidence type="ECO:0000313" key="2">
    <source>
        <dbReference type="EMBL" id="MEJ8640841.1"/>
    </source>
</evidence>
<evidence type="ECO:0008006" key="4">
    <source>
        <dbReference type="Google" id="ProtNLM"/>
    </source>
</evidence>
<evidence type="ECO:0000256" key="1">
    <source>
        <dbReference type="SAM" id="MobiDB-lite"/>
    </source>
</evidence>
<name>A0ABU8TYZ2_9ACTN</name>
<sequence>MFRTALRNVFAHKARLLMTACAVMLGVTFISGSLVYGDTLHRAATARATDGYERIAVSVFPEEAPAAPAPAPTVAAVGPPASTPAP</sequence>
<comment type="caution">
    <text evidence="2">The sequence shown here is derived from an EMBL/GenBank/DDBJ whole genome shotgun (WGS) entry which is preliminary data.</text>
</comment>
<dbReference type="Proteomes" id="UP001382904">
    <property type="component" value="Unassembled WGS sequence"/>
</dbReference>
<keyword evidence="3" id="KW-1185">Reference proteome</keyword>
<evidence type="ECO:0000313" key="3">
    <source>
        <dbReference type="Proteomes" id="UP001382904"/>
    </source>
</evidence>